<evidence type="ECO:0000313" key="2">
    <source>
        <dbReference type="Proteomes" id="UP000789525"/>
    </source>
</evidence>
<gene>
    <name evidence="1" type="ORF">ACOLOM_LOCUS7314</name>
</gene>
<evidence type="ECO:0000313" key="1">
    <source>
        <dbReference type="EMBL" id="CAG8620696.1"/>
    </source>
</evidence>
<proteinExistence type="predicted"/>
<sequence>SQMTLTHTVKTDDINQSFVTERDWVTERQDLSNLICNLPNQALESQWEALLAAEAKRSRQINAEIRSIKDRLQRRFAELADSFEERLRQFSSDLAAIEGPLEAQKTQVNAMSEELKPFSQLLEALAAAEKDCLDANVEENDYTIFSRQDLEFELELVQQAIAKRTLFIENQLEQFESTFRYFDKDETNTLSISELAAALASLEQEYGAANFEAFINLLVCCLASISKIGYLLSFKTDDINQSFVTEMDLQLAQLSDGCVKFLSEHMPRASNQLTDGAAESGTEKMLDYERWLDEAFQEDYLGAI</sequence>
<name>A0ACA9MY31_9GLOM</name>
<organism evidence="1 2">
    <name type="scientific">Acaulospora colombiana</name>
    <dbReference type="NCBI Taxonomy" id="27376"/>
    <lineage>
        <taxon>Eukaryota</taxon>
        <taxon>Fungi</taxon>
        <taxon>Fungi incertae sedis</taxon>
        <taxon>Mucoromycota</taxon>
        <taxon>Glomeromycotina</taxon>
        <taxon>Glomeromycetes</taxon>
        <taxon>Diversisporales</taxon>
        <taxon>Acaulosporaceae</taxon>
        <taxon>Acaulospora</taxon>
    </lineage>
</organism>
<comment type="caution">
    <text evidence="1">The sequence shown here is derived from an EMBL/GenBank/DDBJ whole genome shotgun (WGS) entry which is preliminary data.</text>
</comment>
<dbReference type="Proteomes" id="UP000789525">
    <property type="component" value="Unassembled WGS sequence"/>
</dbReference>
<dbReference type="EMBL" id="CAJVPT010016685">
    <property type="protein sequence ID" value="CAG8620696.1"/>
    <property type="molecule type" value="Genomic_DNA"/>
</dbReference>
<protein>
    <submittedName>
        <fullName evidence="1">3262_t:CDS:1</fullName>
    </submittedName>
</protein>
<keyword evidence="2" id="KW-1185">Reference proteome</keyword>
<feature type="non-terminal residue" evidence="1">
    <location>
        <position position="1"/>
    </location>
</feature>
<accession>A0ACA9MY31</accession>
<reference evidence="1" key="1">
    <citation type="submission" date="2021-06" db="EMBL/GenBank/DDBJ databases">
        <authorList>
            <person name="Kallberg Y."/>
            <person name="Tangrot J."/>
            <person name="Rosling A."/>
        </authorList>
    </citation>
    <scope>NUCLEOTIDE SEQUENCE</scope>
    <source>
        <strain evidence="1">CL356</strain>
    </source>
</reference>